<name>A0A8K0UMJ6_9AGAR</name>
<reference evidence="2" key="1">
    <citation type="journal article" date="2021" name="New Phytol.">
        <title>Evolutionary innovations through gain and loss of genes in the ectomycorrhizal Boletales.</title>
        <authorList>
            <person name="Wu G."/>
            <person name="Miyauchi S."/>
            <person name="Morin E."/>
            <person name="Kuo A."/>
            <person name="Drula E."/>
            <person name="Varga T."/>
            <person name="Kohler A."/>
            <person name="Feng B."/>
            <person name="Cao Y."/>
            <person name="Lipzen A."/>
            <person name="Daum C."/>
            <person name="Hundley H."/>
            <person name="Pangilinan J."/>
            <person name="Johnson J."/>
            <person name="Barry K."/>
            <person name="LaButti K."/>
            <person name="Ng V."/>
            <person name="Ahrendt S."/>
            <person name="Min B."/>
            <person name="Choi I.G."/>
            <person name="Park H."/>
            <person name="Plett J.M."/>
            <person name="Magnuson J."/>
            <person name="Spatafora J.W."/>
            <person name="Nagy L.G."/>
            <person name="Henrissat B."/>
            <person name="Grigoriev I.V."/>
            <person name="Yang Z.L."/>
            <person name="Xu J."/>
            <person name="Martin F.M."/>
        </authorList>
    </citation>
    <scope>NUCLEOTIDE SEQUENCE</scope>
    <source>
        <strain evidence="2">KKN 215</strain>
    </source>
</reference>
<keyword evidence="3" id="KW-1185">Reference proteome</keyword>
<dbReference type="InterPro" id="IPR032466">
    <property type="entry name" value="Metal_Hydrolase"/>
</dbReference>
<dbReference type="SUPFAM" id="SSF51556">
    <property type="entry name" value="Metallo-dependent hydrolases"/>
    <property type="match status" value="1"/>
</dbReference>
<dbReference type="InterPro" id="IPR051781">
    <property type="entry name" value="Metallo-dep_Hydrolase"/>
</dbReference>
<dbReference type="PANTHER" id="PTHR43135:SF3">
    <property type="entry name" value="ALPHA-D-RIBOSE 1-METHYLPHOSPHONATE 5-TRIPHOSPHATE DIPHOSPHATASE"/>
    <property type="match status" value="1"/>
</dbReference>
<organism evidence="2 3">
    <name type="scientific">Cristinia sonorae</name>
    <dbReference type="NCBI Taxonomy" id="1940300"/>
    <lineage>
        <taxon>Eukaryota</taxon>
        <taxon>Fungi</taxon>
        <taxon>Dikarya</taxon>
        <taxon>Basidiomycota</taxon>
        <taxon>Agaricomycotina</taxon>
        <taxon>Agaricomycetes</taxon>
        <taxon>Agaricomycetidae</taxon>
        <taxon>Agaricales</taxon>
        <taxon>Pleurotineae</taxon>
        <taxon>Stephanosporaceae</taxon>
        <taxon>Cristinia</taxon>
    </lineage>
</organism>
<dbReference type="GO" id="GO:0016810">
    <property type="term" value="F:hydrolase activity, acting on carbon-nitrogen (but not peptide) bonds"/>
    <property type="evidence" value="ECO:0007669"/>
    <property type="project" value="InterPro"/>
</dbReference>
<sequence>MYIANFVGGHHSETAFAAESSIPEPTSPTQIKIYAGKLFDPYTKTLLENQLITVSPTSGLITSLTMYNPEVLRSLRESETLINLSTKTVLPGFVDVHVHLFLHPYSETSWGDQVTRESLAERTIRATAHARKTLMAGFTAVRDLGTEGAEDADLALRKCLSGQNPIIPGPRYFCANRAIVTTGSYGPKNRLYPNRDGVEGIVGAEVADGIEGCIRAVRRQVGAGADWIKLYADYRFRANMTAVAPTLAGTTFNTFSDEEISAIASTAHSLGVKVAAHCSAARAAGFLSGTVDSVEHAYGITELPSNGAEDLVDQITSGTSSTFWVPTLSVYRTIGRNTRAWHEAEQTFRRVIRQSPDGNLRIACGGDTGVFPHGDNALEMKIMVSLGAHWSHVLRWGTLGGWECIRSMLWEGQAGKERLERVERLREDARTVGDNEVPFGAVRKGFAADIVATSGDIENDFGHAVDKGSIVFVMKGGRVYKRDGRELV</sequence>
<dbReference type="Gene3D" id="3.20.20.140">
    <property type="entry name" value="Metal-dependent hydrolases"/>
    <property type="match status" value="1"/>
</dbReference>
<evidence type="ECO:0000313" key="2">
    <source>
        <dbReference type="EMBL" id="KAH8099463.1"/>
    </source>
</evidence>
<protein>
    <recommendedName>
        <fullName evidence="1">Amidohydrolase-related domain-containing protein</fullName>
    </recommendedName>
</protein>
<dbReference type="InterPro" id="IPR011059">
    <property type="entry name" value="Metal-dep_hydrolase_composite"/>
</dbReference>
<accession>A0A8K0UMJ6</accession>
<dbReference type="Gene3D" id="2.30.40.10">
    <property type="entry name" value="Urease, subunit C, domain 1"/>
    <property type="match status" value="1"/>
</dbReference>
<gene>
    <name evidence="2" type="ORF">BXZ70DRAFT_303022</name>
</gene>
<dbReference type="OrthoDB" id="5595695at2759"/>
<dbReference type="Proteomes" id="UP000813824">
    <property type="component" value="Unassembled WGS sequence"/>
</dbReference>
<dbReference type="EMBL" id="JAEVFJ010000020">
    <property type="protein sequence ID" value="KAH8099463.1"/>
    <property type="molecule type" value="Genomic_DNA"/>
</dbReference>
<dbReference type="SUPFAM" id="SSF51338">
    <property type="entry name" value="Composite domain of metallo-dependent hydrolases"/>
    <property type="match status" value="1"/>
</dbReference>
<dbReference type="InterPro" id="IPR006680">
    <property type="entry name" value="Amidohydro-rel"/>
</dbReference>
<comment type="caution">
    <text evidence="2">The sequence shown here is derived from an EMBL/GenBank/DDBJ whole genome shotgun (WGS) entry which is preliminary data.</text>
</comment>
<feature type="domain" description="Amidohydrolase-related" evidence="1">
    <location>
        <begin position="88"/>
        <end position="404"/>
    </location>
</feature>
<proteinExistence type="predicted"/>
<evidence type="ECO:0000259" key="1">
    <source>
        <dbReference type="Pfam" id="PF01979"/>
    </source>
</evidence>
<dbReference type="AlphaFoldDB" id="A0A8K0UMJ6"/>
<dbReference type="PANTHER" id="PTHR43135">
    <property type="entry name" value="ALPHA-D-RIBOSE 1-METHYLPHOSPHONATE 5-TRIPHOSPHATE DIPHOSPHATASE"/>
    <property type="match status" value="1"/>
</dbReference>
<dbReference type="Pfam" id="PF01979">
    <property type="entry name" value="Amidohydro_1"/>
    <property type="match status" value="1"/>
</dbReference>
<evidence type="ECO:0000313" key="3">
    <source>
        <dbReference type="Proteomes" id="UP000813824"/>
    </source>
</evidence>